<feature type="region of interest" description="Disordered" evidence="10">
    <location>
        <begin position="147"/>
        <end position="231"/>
    </location>
</feature>
<organism evidence="12 13">
    <name type="scientific">Westerdykella ornata</name>
    <dbReference type="NCBI Taxonomy" id="318751"/>
    <lineage>
        <taxon>Eukaryota</taxon>
        <taxon>Fungi</taxon>
        <taxon>Dikarya</taxon>
        <taxon>Ascomycota</taxon>
        <taxon>Pezizomycotina</taxon>
        <taxon>Dothideomycetes</taxon>
        <taxon>Pleosporomycetidae</taxon>
        <taxon>Pleosporales</taxon>
        <taxon>Sporormiaceae</taxon>
        <taxon>Westerdykella</taxon>
    </lineage>
</organism>
<protein>
    <recommendedName>
        <fullName evidence="11">GATA-type domain-containing protein</fullName>
    </recommendedName>
</protein>
<gene>
    <name evidence="12" type="ORF">EI97DRAFT_461517</name>
</gene>
<feature type="compositionally biased region" description="Polar residues" evidence="10">
    <location>
        <begin position="222"/>
        <end position="231"/>
    </location>
</feature>
<evidence type="ECO:0000256" key="10">
    <source>
        <dbReference type="SAM" id="MobiDB-lite"/>
    </source>
</evidence>
<dbReference type="GO" id="GO:0042128">
    <property type="term" value="P:nitrate assimilation"/>
    <property type="evidence" value="ECO:0007669"/>
    <property type="project" value="UniProtKB-KW"/>
</dbReference>
<dbReference type="GO" id="GO:0000122">
    <property type="term" value="P:negative regulation of transcription by RNA polymerase II"/>
    <property type="evidence" value="ECO:0007669"/>
    <property type="project" value="TreeGrafter"/>
</dbReference>
<dbReference type="Pfam" id="PF08550">
    <property type="entry name" value="GATA_AreA"/>
    <property type="match status" value="1"/>
</dbReference>
<feature type="compositionally biased region" description="Polar residues" evidence="10">
    <location>
        <begin position="816"/>
        <end position="831"/>
    </location>
</feature>
<dbReference type="PRINTS" id="PR00619">
    <property type="entry name" value="GATAZNFINGER"/>
</dbReference>
<feature type="compositionally biased region" description="Polar residues" evidence="10">
    <location>
        <begin position="48"/>
        <end position="74"/>
    </location>
</feature>
<evidence type="ECO:0000256" key="6">
    <source>
        <dbReference type="ARBA" id="ARBA00023063"/>
    </source>
</evidence>
<dbReference type="PROSITE" id="PS00344">
    <property type="entry name" value="GATA_ZN_FINGER_1"/>
    <property type="match status" value="1"/>
</dbReference>
<keyword evidence="7" id="KW-0804">Transcription</keyword>
<dbReference type="PANTHER" id="PTHR10071">
    <property type="entry name" value="TRANSCRIPTION FACTOR GATA FAMILY MEMBER"/>
    <property type="match status" value="1"/>
</dbReference>
<dbReference type="SMART" id="SM00401">
    <property type="entry name" value="ZnF_GATA"/>
    <property type="match status" value="1"/>
</dbReference>
<dbReference type="GO" id="GO:0008270">
    <property type="term" value="F:zinc ion binding"/>
    <property type="evidence" value="ECO:0007669"/>
    <property type="project" value="UniProtKB-KW"/>
</dbReference>
<dbReference type="FunFam" id="3.30.50.10:FF:000007">
    <property type="entry name" value="Nitrogen regulatory AreA, N-terminal"/>
    <property type="match status" value="1"/>
</dbReference>
<keyword evidence="6" id="KW-0534">Nitrate assimilation</keyword>
<sequence length="912" mass="97477">MSGAQHTYPFDGRGGDRFDAFFGLPADPSTSPSRPRLTGLSPPAFPDYSSTVTSAAHSLSSDSTLGTNLDSPTRTPAARPSMLQKPIFPILENAAGGATADNVEEMQSNDPLATQIWKLYSKQKSQLPNAERMENLTWRMMAMKMRERNKGQAQNSEMRPPSSTPRTTFTTPPKSAPSGIAQLRKSVDQQAQTTRQPDAMNLDDFIFPSSVASPAGLPPSPSNEVTPAASNATAPAIPIRKPNHSHDHDFSLAHASAPPVPPVQREQEFGYVQRHVRKTSIDERRPPKRRAETSPQVPAVNSIMIPTDPESEAALHSYSLDQSMPPPNFQNSQPQVPYTIDTFQLNEDAAITSAGPFQQDFGFSPVGSPLINQSHGFSSMYNPNSIASSLNSTDFYSPPGSAFHSTVSTPQPIAEDSTMYFDRNGMDIRGGGATYGSHRPSNLSMSMQPQYVFNPNGTGDSMFSGVANANTSASFSASNMLAQQGHVNPSQVLHNNLPFRQQENPPVPRHENMFTFGADSDNEEEDGGAFPDRTMPPQADYSPMEESSLEFPSSFQWETNLSNQFNPTPARYPAGPPRKTVTIGGTEMLPSPQDHWNQLGSLGRTHGSAASVSEIRNRGNDPRRQKIPRTASTPNAAALAQQGLHGRPQSSASTPPESGFNSAAPSRPQSPGGTKPSEQNAQPTTCTNCFTQTTPLWRRNPEGAPLCNACGLFLKLHGVVRPLSLKTDVIKKRNRNNGSGAVGSTSTRSSKKSSRKNSLAQTPVTTPTSGKTSHADSESPKSTGSVSVGLASALAASGAAKSGGVVAIAPGPPKSQPATTVHASQNRTPTASLPKRNRGQSKSGVPEFEMADAEDTSGRLSTPARSKVDPRVPTTNTNTVQNLNLGPLPMGAMGQGLQSGGPQEWEWLTMSL</sequence>
<dbReference type="Gene3D" id="3.30.50.10">
    <property type="entry name" value="Erythroid Transcription Factor GATA-1, subunit A"/>
    <property type="match status" value="1"/>
</dbReference>
<feature type="compositionally biased region" description="Low complexity" evidence="10">
    <location>
        <begin position="159"/>
        <end position="173"/>
    </location>
</feature>
<dbReference type="PROSITE" id="PS50114">
    <property type="entry name" value="GATA_ZN_FINGER_2"/>
    <property type="match status" value="1"/>
</dbReference>
<keyword evidence="8" id="KW-0539">Nucleus</keyword>
<evidence type="ECO:0000256" key="2">
    <source>
        <dbReference type="ARBA" id="ARBA00022723"/>
    </source>
</evidence>
<evidence type="ECO:0000256" key="3">
    <source>
        <dbReference type="ARBA" id="ARBA00022771"/>
    </source>
</evidence>
<keyword evidence="5" id="KW-0805">Transcription regulation</keyword>
<dbReference type="GO" id="GO:0000981">
    <property type="term" value="F:DNA-binding transcription factor activity, RNA polymerase II-specific"/>
    <property type="evidence" value="ECO:0007669"/>
    <property type="project" value="TreeGrafter"/>
</dbReference>
<keyword evidence="4" id="KW-0862">Zinc</keyword>
<feature type="compositionally biased region" description="Basic and acidic residues" evidence="10">
    <location>
        <begin position="615"/>
        <end position="624"/>
    </location>
</feature>
<dbReference type="AlphaFoldDB" id="A0A6A6JB93"/>
<feature type="region of interest" description="Disordered" evidence="10">
    <location>
        <begin position="807"/>
        <end position="883"/>
    </location>
</feature>
<dbReference type="GO" id="GO:0005634">
    <property type="term" value="C:nucleus"/>
    <property type="evidence" value="ECO:0007669"/>
    <property type="project" value="UniProtKB-SubCell"/>
</dbReference>
<dbReference type="PANTHER" id="PTHR10071:SF281">
    <property type="entry name" value="BOX A-BINDING FACTOR-RELATED"/>
    <property type="match status" value="1"/>
</dbReference>
<feature type="compositionally biased region" description="Polar residues" evidence="10">
    <location>
        <begin position="757"/>
        <end position="772"/>
    </location>
</feature>
<feature type="compositionally biased region" description="Polar residues" evidence="10">
    <location>
        <begin position="550"/>
        <end position="567"/>
    </location>
</feature>
<dbReference type="InterPro" id="IPR013860">
    <property type="entry name" value="AreA_GATA"/>
</dbReference>
<dbReference type="RefSeq" id="XP_033650435.1">
    <property type="nucleotide sequence ID" value="XM_033801204.1"/>
</dbReference>
<feature type="region of interest" description="Disordered" evidence="10">
    <location>
        <begin position="730"/>
        <end position="785"/>
    </location>
</feature>
<proteinExistence type="predicted"/>
<comment type="subcellular location">
    <subcellularLocation>
        <location evidence="1">Nucleus</location>
    </subcellularLocation>
</comment>
<dbReference type="GO" id="GO:0000978">
    <property type="term" value="F:RNA polymerase II cis-regulatory region sequence-specific DNA binding"/>
    <property type="evidence" value="ECO:0007669"/>
    <property type="project" value="TreeGrafter"/>
</dbReference>
<evidence type="ECO:0000256" key="8">
    <source>
        <dbReference type="ARBA" id="ARBA00023242"/>
    </source>
</evidence>
<reference evidence="12" key="1">
    <citation type="journal article" date="2020" name="Stud. Mycol.">
        <title>101 Dothideomycetes genomes: a test case for predicting lifestyles and emergence of pathogens.</title>
        <authorList>
            <person name="Haridas S."/>
            <person name="Albert R."/>
            <person name="Binder M."/>
            <person name="Bloem J."/>
            <person name="Labutti K."/>
            <person name="Salamov A."/>
            <person name="Andreopoulos B."/>
            <person name="Baker S."/>
            <person name="Barry K."/>
            <person name="Bills G."/>
            <person name="Bluhm B."/>
            <person name="Cannon C."/>
            <person name="Castanera R."/>
            <person name="Culley D."/>
            <person name="Daum C."/>
            <person name="Ezra D."/>
            <person name="Gonzalez J."/>
            <person name="Henrissat B."/>
            <person name="Kuo A."/>
            <person name="Liang C."/>
            <person name="Lipzen A."/>
            <person name="Lutzoni F."/>
            <person name="Magnuson J."/>
            <person name="Mondo S."/>
            <person name="Nolan M."/>
            <person name="Ohm R."/>
            <person name="Pangilinan J."/>
            <person name="Park H.-J."/>
            <person name="Ramirez L."/>
            <person name="Alfaro M."/>
            <person name="Sun H."/>
            <person name="Tritt A."/>
            <person name="Yoshinaga Y."/>
            <person name="Zwiers L.-H."/>
            <person name="Turgeon B."/>
            <person name="Goodwin S."/>
            <person name="Spatafora J."/>
            <person name="Crous P."/>
            <person name="Grigoriev I."/>
        </authorList>
    </citation>
    <scope>NUCLEOTIDE SEQUENCE</scope>
    <source>
        <strain evidence="12">CBS 379.55</strain>
    </source>
</reference>
<dbReference type="Proteomes" id="UP000800097">
    <property type="component" value="Unassembled WGS sequence"/>
</dbReference>
<accession>A0A6A6JB93</accession>
<feature type="compositionally biased region" description="Low complexity" evidence="10">
    <location>
        <begin position="874"/>
        <end position="883"/>
    </location>
</feature>
<name>A0A6A6JB93_WESOR</name>
<evidence type="ECO:0000256" key="1">
    <source>
        <dbReference type="ARBA" id="ARBA00004123"/>
    </source>
</evidence>
<dbReference type="InterPro" id="IPR000679">
    <property type="entry name" value="Znf_GATA"/>
</dbReference>
<evidence type="ECO:0000259" key="11">
    <source>
        <dbReference type="PROSITE" id="PS50114"/>
    </source>
</evidence>
<dbReference type="Pfam" id="PF00320">
    <property type="entry name" value="GATA"/>
    <property type="match status" value="1"/>
</dbReference>
<evidence type="ECO:0000313" key="12">
    <source>
        <dbReference type="EMBL" id="KAF2272896.1"/>
    </source>
</evidence>
<evidence type="ECO:0000256" key="4">
    <source>
        <dbReference type="ARBA" id="ARBA00022833"/>
    </source>
</evidence>
<feature type="domain" description="GATA-type" evidence="11">
    <location>
        <begin position="680"/>
        <end position="733"/>
    </location>
</feature>
<dbReference type="OrthoDB" id="515401at2759"/>
<feature type="region of interest" description="Disordered" evidence="10">
    <location>
        <begin position="19"/>
        <end position="79"/>
    </location>
</feature>
<keyword evidence="2" id="KW-0479">Metal-binding</keyword>
<feature type="region of interest" description="Disordered" evidence="10">
    <location>
        <begin position="520"/>
        <end position="686"/>
    </location>
</feature>
<dbReference type="SUPFAM" id="SSF57716">
    <property type="entry name" value="Glucocorticoid receptor-like (DNA-binding domain)"/>
    <property type="match status" value="1"/>
</dbReference>
<dbReference type="GeneID" id="54554379"/>
<keyword evidence="3 9" id="KW-0863">Zinc-finger</keyword>
<evidence type="ECO:0000256" key="7">
    <source>
        <dbReference type="ARBA" id="ARBA00023163"/>
    </source>
</evidence>
<evidence type="ECO:0000313" key="13">
    <source>
        <dbReference type="Proteomes" id="UP000800097"/>
    </source>
</evidence>
<keyword evidence="13" id="KW-1185">Reference proteome</keyword>
<evidence type="ECO:0000256" key="9">
    <source>
        <dbReference type="PROSITE-ProRule" id="PRU00094"/>
    </source>
</evidence>
<dbReference type="InterPro" id="IPR013088">
    <property type="entry name" value="Znf_NHR/GATA"/>
</dbReference>
<dbReference type="GO" id="GO:0045944">
    <property type="term" value="P:positive regulation of transcription by RNA polymerase II"/>
    <property type="evidence" value="ECO:0007669"/>
    <property type="project" value="TreeGrafter"/>
</dbReference>
<dbReference type="EMBL" id="ML986515">
    <property type="protein sequence ID" value="KAF2272896.1"/>
    <property type="molecule type" value="Genomic_DNA"/>
</dbReference>
<dbReference type="InterPro" id="IPR039355">
    <property type="entry name" value="Transcription_factor_GATA"/>
</dbReference>
<evidence type="ECO:0000256" key="5">
    <source>
        <dbReference type="ARBA" id="ARBA00023015"/>
    </source>
</evidence>
<dbReference type="CDD" id="cd00202">
    <property type="entry name" value="ZnF_GATA"/>
    <property type="match status" value="1"/>
</dbReference>
<feature type="compositionally biased region" description="Polar residues" evidence="10">
    <location>
        <begin position="648"/>
        <end position="681"/>
    </location>
</feature>